<evidence type="ECO:0000256" key="5">
    <source>
        <dbReference type="ARBA" id="ARBA00023136"/>
    </source>
</evidence>
<evidence type="ECO:0000256" key="6">
    <source>
        <dbReference type="SAM" id="Phobius"/>
    </source>
</evidence>
<keyword evidence="4 6" id="KW-1133">Transmembrane helix</keyword>
<evidence type="ECO:0000313" key="7">
    <source>
        <dbReference type="EMBL" id="MBE6501860.1"/>
    </source>
</evidence>
<feature type="transmembrane region" description="Helical" evidence="6">
    <location>
        <begin position="6"/>
        <end position="25"/>
    </location>
</feature>
<keyword evidence="5 6" id="KW-0472">Membrane</keyword>
<evidence type="ECO:0000256" key="1">
    <source>
        <dbReference type="ARBA" id="ARBA00004651"/>
    </source>
</evidence>
<evidence type="ECO:0000256" key="2">
    <source>
        <dbReference type="ARBA" id="ARBA00022475"/>
    </source>
</evidence>
<dbReference type="GO" id="GO:0008324">
    <property type="term" value="F:monoatomic cation transmembrane transporter activity"/>
    <property type="evidence" value="ECO:0007669"/>
    <property type="project" value="InterPro"/>
</dbReference>
<dbReference type="AlphaFoldDB" id="A0A8T3VAI6"/>
<dbReference type="NCBIfam" id="NF004922">
    <property type="entry name" value="PRK06279.1"/>
    <property type="match status" value="1"/>
</dbReference>
<dbReference type="InterPro" id="IPR002758">
    <property type="entry name" value="Cation_antiport_E"/>
</dbReference>
<gene>
    <name evidence="7" type="ORF">E7Z79_05405</name>
</gene>
<dbReference type="RefSeq" id="WP_303738959.1">
    <property type="nucleotide sequence ID" value="NZ_SUTK01000020.1"/>
</dbReference>
<keyword evidence="3 6" id="KW-0812">Transmembrane</keyword>
<organism evidence="7 8">
    <name type="scientific">Methanobrevibacter thaueri</name>
    <dbReference type="NCBI Taxonomy" id="190975"/>
    <lineage>
        <taxon>Archaea</taxon>
        <taxon>Methanobacteriati</taxon>
        <taxon>Methanobacteriota</taxon>
        <taxon>Methanomada group</taxon>
        <taxon>Methanobacteria</taxon>
        <taxon>Methanobacteriales</taxon>
        <taxon>Methanobacteriaceae</taxon>
        <taxon>Methanobrevibacter</taxon>
    </lineage>
</organism>
<dbReference type="PANTHER" id="PTHR34584">
    <property type="entry name" value="NA(+)/H(+) ANTIPORTER SUBUNIT E1"/>
    <property type="match status" value="1"/>
</dbReference>
<dbReference type="EMBL" id="SUTK01000020">
    <property type="protein sequence ID" value="MBE6501860.1"/>
    <property type="molecule type" value="Genomic_DNA"/>
</dbReference>
<proteinExistence type="predicted"/>
<dbReference type="Proteomes" id="UP000783037">
    <property type="component" value="Unassembled WGS sequence"/>
</dbReference>
<accession>A0A8T3VAI6</accession>
<sequence length="104" mass="11725">MFLTRIGYGIVYFLVLIYEIIKATIDVAFNGVMRRNIDPIVVDIETVLERPVSQTILANSISLTPGTLSVDLDSENNIIKVAAISPRKKEDIIPFEPYIKKMLE</sequence>
<evidence type="ECO:0000256" key="3">
    <source>
        <dbReference type="ARBA" id="ARBA00022692"/>
    </source>
</evidence>
<name>A0A8T3VAI6_9EURY</name>
<dbReference type="Pfam" id="PF01899">
    <property type="entry name" value="MNHE"/>
    <property type="match status" value="1"/>
</dbReference>
<dbReference type="PANTHER" id="PTHR34584:SF1">
    <property type="entry name" value="NA(+)_H(+) ANTIPORTER SUBUNIT E1"/>
    <property type="match status" value="1"/>
</dbReference>
<comment type="caution">
    <text evidence="7">The sequence shown here is derived from an EMBL/GenBank/DDBJ whole genome shotgun (WGS) entry which is preliminary data.</text>
</comment>
<comment type="subcellular location">
    <subcellularLocation>
        <location evidence="1">Cell membrane</location>
        <topology evidence="1">Multi-pass membrane protein</topology>
    </subcellularLocation>
</comment>
<protein>
    <submittedName>
        <fullName evidence="7">Cation:proton antiporter</fullName>
    </submittedName>
</protein>
<keyword evidence="2" id="KW-1003">Cell membrane</keyword>
<reference evidence="7" key="1">
    <citation type="submission" date="2019-04" db="EMBL/GenBank/DDBJ databases">
        <title>Evolution of Biomass-Degrading Anaerobic Consortia Revealed by Metagenomics.</title>
        <authorList>
            <person name="Peng X."/>
        </authorList>
    </citation>
    <scope>NUCLEOTIDE SEQUENCE</scope>
    <source>
        <strain evidence="7">SIG18</strain>
    </source>
</reference>
<evidence type="ECO:0000313" key="8">
    <source>
        <dbReference type="Proteomes" id="UP000783037"/>
    </source>
</evidence>
<dbReference type="GO" id="GO:0005886">
    <property type="term" value="C:plasma membrane"/>
    <property type="evidence" value="ECO:0007669"/>
    <property type="project" value="UniProtKB-SubCell"/>
</dbReference>
<evidence type="ECO:0000256" key="4">
    <source>
        <dbReference type="ARBA" id="ARBA00022989"/>
    </source>
</evidence>